<dbReference type="AlphaFoldDB" id="A0A419V323"/>
<dbReference type="PANTHER" id="PTHR43464:SF19">
    <property type="entry name" value="UBIQUINONE BIOSYNTHESIS O-METHYLTRANSFERASE, MITOCHONDRIAL"/>
    <property type="match status" value="1"/>
</dbReference>
<gene>
    <name evidence="5" type="ORF">ATL39_2094</name>
</gene>
<sequence length="248" mass="29225">MKAWFEEHFQEDYLKVYDHRDEAKAAGELQSLMSYMPMRKGMKAVDLCCGNGRHARWLGRKGIDVTGIDLSPALLKKAIDLTNDLPVQYRRADIRTVELKQEFEAAFNVFTSFGYFLEDEENELVFQKAADALIPGGWFLFDYLNPAYVRENLVPFDESERDGMTVLQERRAGQDYVEKKITIRENGTERRYVERVKLYEQHQLRQMLQRYDLEPVYFFGDYSAAEYDNSRSPRQIFICRKKGEESFQ</sequence>
<keyword evidence="3" id="KW-0949">S-adenosyl-L-methionine</keyword>
<feature type="domain" description="Methyltransferase" evidence="4">
    <location>
        <begin position="45"/>
        <end position="137"/>
    </location>
</feature>
<dbReference type="RefSeq" id="WP_120193293.1">
    <property type="nucleotide sequence ID" value="NZ_RAPK01000009.1"/>
</dbReference>
<keyword evidence="1 5" id="KW-0489">Methyltransferase</keyword>
<proteinExistence type="predicted"/>
<dbReference type="GO" id="GO:0032259">
    <property type="term" value="P:methylation"/>
    <property type="evidence" value="ECO:0007669"/>
    <property type="project" value="UniProtKB-KW"/>
</dbReference>
<dbReference type="Pfam" id="PF13649">
    <property type="entry name" value="Methyltransf_25"/>
    <property type="match status" value="1"/>
</dbReference>
<dbReference type="Proteomes" id="UP000285120">
    <property type="component" value="Unassembled WGS sequence"/>
</dbReference>
<dbReference type="Gene3D" id="2.20.25.110">
    <property type="entry name" value="S-adenosyl-L-methionine-dependent methyltransferases"/>
    <property type="match status" value="1"/>
</dbReference>
<evidence type="ECO:0000256" key="1">
    <source>
        <dbReference type="ARBA" id="ARBA00022603"/>
    </source>
</evidence>
<dbReference type="CDD" id="cd02440">
    <property type="entry name" value="AdoMet_MTases"/>
    <property type="match status" value="1"/>
</dbReference>
<dbReference type="InterPro" id="IPR041698">
    <property type="entry name" value="Methyltransf_25"/>
</dbReference>
<dbReference type="PANTHER" id="PTHR43464">
    <property type="entry name" value="METHYLTRANSFERASE"/>
    <property type="match status" value="1"/>
</dbReference>
<keyword evidence="2 5" id="KW-0808">Transferase</keyword>
<name>A0A419V323_9BACL</name>
<accession>A0A419V323</accession>
<evidence type="ECO:0000256" key="2">
    <source>
        <dbReference type="ARBA" id="ARBA00022679"/>
    </source>
</evidence>
<dbReference type="InterPro" id="IPR029063">
    <property type="entry name" value="SAM-dependent_MTases_sf"/>
</dbReference>
<dbReference type="Gene3D" id="3.40.50.150">
    <property type="entry name" value="Vaccinia Virus protein VP39"/>
    <property type="match status" value="1"/>
</dbReference>
<comment type="caution">
    <text evidence="5">The sequence shown here is derived from an EMBL/GenBank/DDBJ whole genome shotgun (WGS) entry which is preliminary data.</text>
</comment>
<protein>
    <submittedName>
        <fullName evidence="5">Methyltransferase family protein</fullName>
    </submittedName>
</protein>
<keyword evidence="6" id="KW-1185">Reference proteome</keyword>
<organism evidence="5 6">
    <name type="scientific">Sinobaca qinghaiensis</name>
    <dbReference type="NCBI Taxonomy" id="342944"/>
    <lineage>
        <taxon>Bacteria</taxon>
        <taxon>Bacillati</taxon>
        <taxon>Bacillota</taxon>
        <taxon>Bacilli</taxon>
        <taxon>Bacillales</taxon>
        <taxon>Sporolactobacillaceae</taxon>
        <taxon>Sinobaca</taxon>
    </lineage>
</organism>
<evidence type="ECO:0000313" key="5">
    <source>
        <dbReference type="EMBL" id="RKD72898.1"/>
    </source>
</evidence>
<dbReference type="OrthoDB" id="9811589at2"/>
<dbReference type="EMBL" id="RAPK01000009">
    <property type="protein sequence ID" value="RKD72898.1"/>
    <property type="molecule type" value="Genomic_DNA"/>
</dbReference>
<evidence type="ECO:0000256" key="3">
    <source>
        <dbReference type="ARBA" id="ARBA00022691"/>
    </source>
</evidence>
<dbReference type="SUPFAM" id="SSF53335">
    <property type="entry name" value="S-adenosyl-L-methionine-dependent methyltransferases"/>
    <property type="match status" value="1"/>
</dbReference>
<reference evidence="5 6" key="1">
    <citation type="submission" date="2018-09" db="EMBL/GenBank/DDBJ databases">
        <title>Genomic Encyclopedia of Archaeal and Bacterial Type Strains, Phase II (KMG-II): from individual species to whole genera.</title>
        <authorList>
            <person name="Goeker M."/>
        </authorList>
    </citation>
    <scope>NUCLEOTIDE SEQUENCE [LARGE SCALE GENOMIC DNA]</scope>
    <source>
        <strain evidence="5 6">DSM 17008</strain>
    </source>
</reference>
<evidence type="ECO:0000259" key="4">
    <source>
        <dbReference type="Pfam" id="PF13649"/>
    </source>
</evidence>
<dbReference type="GO" id="GO:0008168">
    <property type="term" value="F:methyltransferase activity"/>
    <property type="evidence" value="ECO:0007669"/>
    <property type="project" value="UniProtKB-KW"/>
</dbReference>
<evidence type="ECO:0000313" key="6">
    <source>
        <dbReference type="Proteomes" id="UP000285120"/>
    </source>
</evidence>